<accession>A0AAJ2Q083</accession>
<name>A0AAJ2Q083_9ACTN</name>
<dbReference type="RefSeq" id="WP_319699642.1">
    <property type="nucleotide sequence ID" value="NZ_JARAWN010000610.1"/>
</dbReference>
<sequence length="453" mass="44887">MNVRRSAAVVAVLAVTAGLGTGLGGGPGSGFVPVALADDASPEASAAPSASPSQAIPTGLYGSTDPMYDGVWRQSLAVIALDTVEEKPGTGAVRWLVGQQCASGAFAAYRADATAKCDAKTAVDTNSTAAAVQALAAVGGQDAEAGRAVRWLKDNQNEDGGWGYTAGGPSDANSTSVVIGALTAVGDAPEKQKKDGNSPYDALRALALPCQDRNGDGDGEKNGKGEGGGKDGGAFAYQPDKKGGLAANADATAAAVLGSLGEGFVAEAGSGAGAQADSVGECVSGDSPKDLAHNGAVYLARTVAADGYLTSALAGAEDQPDHGNTADAVVALAAAGDKDATEKPLAWLENNYGVWAAKAGPAAYAQLVLAAHAAGDDPRDFGGADLVARLKDTGPARDVDDHTSVPADDTVAGEENGDGLGAGAWWAIGFGLVVVAGVVGFVRARAGRKRREA</sequence>
<evidence type="ECO:0000256" key="1">
    <source>
        <dbReference type="SAM" id="MobiDB-lite"/>
    </source>
</evidence>
<comment type="caution">
    <text evidence="3">The sequence shown here is derived from an EMBL/GenBank/DDBJ whole genome shotgun (WGS) entry which is preliminary data.</text>
</comment>
<feature type="transmembrane region" description="Helical" evidence="2">
    <location>
        <begin position="424"/>
        <end position="442"/>
    </location>
</feature>
<evidence type="ECO:0000313" key="4">
    <source>
        <dbReference type="Proteomes" id="UP001273589"/>
    </source>
</evidence>
<keyword evidence="2" id="KW-0812">Transmembrane</keyword>
<feature type="region of interest" description="Disordered" evidence="1">
    <location>
        <begin position="210"/>
        <end position="234"/>
    </location>
</feature>
<dbReference type="SUPFAM" id="SSF48239">
    <property type="entry name" value="Terpenoid cyclases/Protein prenyltransferases"/>
    <property type="match status" value="1"/>
</dbReference>
<evidence type="ECO:0000313" key="3">
    <source>
        <dbReference type="EMBL" id="MDX3136587.1"/>
    </source>
</evidence>
<evidence type="ECO:0000256" key="2">
    <source>
        <dbReference type="SAM" id="Phobius"/>
    </source>
</evidence>
<dbReference type="Proteomes" id="UP001273589">
    <property type="component" value="Unassembled WGS sequence"/>
</dbReference>
<dbReference type="InterPro" id="IPR008930">
    <property type="entry name" value="Terpenoid_cyclase/PrenylTrfase"/>
</dbReference>
<feature type="compositionally biased region" description="Basic and acidic residues" evidence="1">
    <location>
        <begin position="213"/>
        <end position="229"/>
    </location>
</feature>
<reference evidence="3" key="1">
    <citation type="journal article" date="2023" name="Microb. Genom.">
        <title>Mesoterricola silvestris gen. nov., sp. nov., Mesoterricola sediminis sp. nov., Geothrix oryzae sp. nov., Geothrix edaphica sp. nov., Geothrix rubra sp. nov., and Geothrix limicola sp. nov., six novel members of Acidobacteriota isolated from soils.</title>
        <authorList>
            <person name="Weisberg A.J."/>
            <person name="Pearce E."/>
            <person name="Kramer C.G."/>
            <person name="Chang J.H."/>
            <person name="Clarke C.R."/>
        </authorList>
    </citation>
    <scope>NUCLEOTIDE SEQUENCE</scope>
    <source>
        <strain evidence="3">ND06-05F</strain>
    </source>
</reference>
<proteinExistence type="predicted"/>
<organism evidence="3 4">
    <name type="scientific">Streptomyces europaeiscabiei</name>
    <dbReference type="NCBI Taxonomy" id="146819"/>
    <lineage>
        <taxon>Bacteria</taxon>
        <taxon>Bacillati</taxon>
        <taxon>Actinomycetota</taxon>
        <taxon>Actinomycetes</taxon>
        <taxon>Kitasatosporales</taxon>
        <taxon>Streptomycetaceae</taxon>
        <taxon>Streptomyces</taxon>
    </lineage>
</organism>
<dbReference type="AlphaFoldDB" id="A0AAJ2Q083"/>
<dbReference type="Gene3D" id="1.50.10.20">
    <property type="match status" value="1"/>
</dbReference>
<keyword evidence="2" id="KW-1133">Transmembrane helix</keyword>
<dbReference type="EMBL" id="JARAWN010000610">
    <property type="protein sequence ID" value="MDX3136587.1"/>
    <property type="molecule type" value="Genomic_DNA"/>
</dbReference>
<keyword evidence="2" id="KW-0472">Membrane</keyword>
<protein>
    <submittedName>
        <fullName evidence="3">Prenyltransferase/squalene oxidase repeat-containing protein</fullName>
    </submittedName>
</protein>
<gene>
    <name evidence="3" type="ORF">PV367_43900</name>
</gene>